<feature type="compositionally biased region" description="Acidic residues" evidence="1">
    <location>
        <begin position="384"/>
        <end position="393"/>
    </location>
</feature>
<feature type="transmembrane region" description="Helical" evidence="2">
    <location>
        <begin position="799"/>
        <end position="822"/>
    </location>
</feature>
<protein>
    <submittedName>
        <fullName evidence="3">GH33</fullName>
    </submittedName>
</protein>
<keyword evidence="2" id="KW-0472">Membrane</keyword>
<sequence length="828" mass="87125">MRRASPTPTSMPRGGSSPLVILALVALLSPLLGASVRAAEPMKAEEPGEEISPRAAQLLAPVAEFLGGSSYLVAEGLDPRVFDTPEADAMMGYGQAPNTGSFAAAVTNQQVPFRNAAPAFSRNVILTNQLGYAPYQTEPHLAVDPLDPEHLVAGVIDYNFGGAAAYVSFDGGETWEGPKPVRYFRDDISAGGDPVVTFDRQGNVYMAQISIGVQDFRVGGLASSSLVSTLAVAKSLDGGLNWEEPAAGATSRILTSEIADDGGRARGEVTIPFLDKEWITAGPDPANPENDLIHMSYTEFRSRYQVIYADEVPFLTTILTESIIKSVTSADGGITWSDPVEVSPTVFFSEGGGSPEEEGGGAQSEGLGDAALPDPPFPARQAEQADEGGEDEESARVVQGSQPAVLSDGTLVVAYHDTTDDGFQKGLATLMVAFSDDGGATFSEPTQAAVFQEVPGRPRSATFRLGGSGFPQIAIGPKDEIYLAHTRLPSDKTLDDGDVYLVRSLDRGATWDDAVRLNGDDTNRAQFYTSIDVSEDGVVHAMWGDMRDDPNEVRYHIYYTRSSDQGATWGFEAGEQGISAPDTRVSDYASNALKAFVGGRFIGDYFSLVANTEDVYMVWSDSRLGEYGGPNQQIAFARQTAIRNPEIFLNPPQGVAGRDITIQGFGFYPNSDIIITIGGVIASTLRSDASGQFQATIYTPLTGEGARNVAAYDPTGNVAVATFFTEFGFDSLQRSQQAMNDQLAALQAQVDALGGTPGASPVAGPSPTPTTPAFPTAASSPVPGATPRSSVGLTGGLEIPGLAILAAITGGLGAAYSGFVVGRRRPAA</sequence>
<keyword evidence="2" id="KW-1133">Transmembrane helix</keyword>
<evidence type="ECO:0000313" key="3">
    <source>
        <dbReference type="EMBL" id="CAA9568040.1"/>
    </source>
</evidence>
<gene>
    <name evidence="3" type="ORF">AVDCRST_MAG70-2227</name>
</gene>
<dbReference type="Pfam" id="PF02012">
    <property type="entry name" value="BNR"/>
    <property type="match status" value="1"/>
</dbReference>
<keyword evidence="2" id="KW-0812">Transmembrane</keyword>
<feature type="compositionally biased region" description="Low complexity" evidence="1">
    <location>
        <begin position="773"/>
        <end position="783"/>
    </location>
</feature>
<accession>A0A6J4V9K4</accession>
<name>A0A6J4V9K4_9BACT</name>
<dbReference type="Gene3D" id="2.120.10.10">
    <property type="match status" value="2"/>
</dbReference>
<evidence type="ECO:0000256" key="1">
    <source>
        <dbReference type="SAM" id="MobiDB-lite"/>
    </source>
</evidence>
<dbReference type="CDD" id="cd15482">
    <property type="entry name" value="Sialidase_non-viral"/>
    <property type="match status" value="1"/>
</dbReference>
<dbReference type="SUPFAM" id="SSF110296">
    <property type="entry name" value="Oligoxyloglucan reducing end-specific cellobiohydrolase"/>
    <property type="match status" value="1"/>
</dbReference>
<dbReference type="EMBL" id="CADCWH010000359">
    <property type="protein sequence ID" value="CAA9568040.1"/>
    <property type="molecule type" value="Genomic_DNA"/>
</dbReference>
<organism evidence="3">
    <name type="scientific">uncultured Thermomicrobiales bacterium</name>
    <dbReference type="NCBI Taxonomy" id="1645740"/>
    <lineage>
        <taxon>Bacteria</taxon>
        <taxon>Pseudomonadati</taxon>
        <taxon>Thermomicrobiota</taxon>
        <taxon>Thermomicrobia</taxon>
        <taxon>Thermomicrobiales</taxon>
        <taxon>environmental samples</taxon>
    </lineage>
</organism>
<dbReference type="InterPro" id="IPR002860">
    <property type="entry name" value="BNR_rpt"/>
</dbReference>
<proteinExistence type="predicted"/>
<feature type="region of interest" description="Disordered" evidence="1">
    <location>
        <begin position="345"/>
        <end position="401"/>
    </location>
</feature>
<evidence type="ECO:0000256" key="2">
    <source>
        <dbReference type="SAM" id="Phobius"/>
    </source>
</evidence>
<reference evidence="3" key="1">
    <citation type="submission" date="2020-02" db="EMBL/GenBank/DDBJ databases">
        <authorList>
            <person name="Meier V. D."/>
        </authorList>
    </citation>
    <scope>NUCLEOTIDE SEQUENCE</scope>
    <source>
        <strain evidence="3">AVDCRST_MAG70</strain>
    </source>
</reference>
<dbReference type="AlphaFoldDB" id="A0A6J4V9K4"/>
<feature type="region of interest" description="Disordered" evidence="1">
    <location>
        <begin position="755"/>
        <end position="788"/>
    </location>
</feature>